<feature type="transmembrane region" description="Helical" evidence="1">
    <location>
        <begin position="258"/>
        <end position="281"/>
    </location>
</feature>
<keyword evidence="1" id="KW-0812">Transmembrane</keyword>
<feature type="transmembrane region" description="Helical" evidence="1">
    <location>
        <begin position="350"/>
        <end position="375"/>
    </location>
</feature>
<keyword evidence="3" id="KW-1185">Reference proteome</keyword>
<dbReference type="InterPro" id="IPR025291">
    <property type="entry name" value="DUF4153"/>
</dbReference>
<name>A0ABR7MEH4_9BACT</name>
<evidence type="ECO:0000313" key="3">
    <source>
        <dbReference type="Proteomes" id="UP000622017"/>
    </source>
</evidence>
<feature type="transmembrane region" description="Helical" evidence="1">
    <location>
        <begin position="296"/>
        <end position="314"/>
    </location>
</feature>
<feature type="transmembrane region" description="Helical" evidence="1">
    <location>
        <begin position="326"/>
        <end position="344"/>
    </location>
</feature>
<feature type="transmembrane region" description="Helical" evidence="1">
    <location>
        <begin position="83"/>
        <end position="100"/>
    </location>
</feature>
<feature type="transmembrane region" description="Helical" evidence="1">
    <location>
        <begin position="149"/>
        <end position="173"/>
    </location>
</feature>
<feature type="transmembrane region" description="Helical" evidence="1">
    <location>
        <begin position="20"/>
        <end position="38"/>
    </location>
</feature>
<feature type="transmembrane region" description="Helical" evidence="1">
    <location>
        <begin position="50"/>
        <end position="71"/>
    </location>
</feature>
<comment type="caution">
    <text evidence="2">The sequence shown here is derived from an EMBL/GenBank/DDBJ whole genome shotgun (WGS) entry which is preliminary data.</text>
</comment>
<keyword evidence="1" id="KW-1133">Transmembrane helix</keyword>
<keyword evidence="1" id="KW-0472">Membrane</keyword>
<dbReference type="Proteomes" id="UP000622017">
    <property type="component" value="Unassembled WGS sequence"/>
</dbReference>
<protein>
    <submittedName>
        <fullName evidence="2">DUF4153 domain-containing protein</fullName>
    </submittedName>
</protein>
<feature type="transmembrane region" description="Helical" evidence="1">
    <location>
        <begin position="112"/>
        <end position="129"/>
    </location>
</feature>
<reference evidence="2 3" key="1">
    <citation type="submission" date="2020-08" db="EMBL/GenBank/DDBJ databases">
        <title>Hymenobacter sp.</title>
        <authorList>
            <person name="Kim M.K."/>
        </authorList>
    </citation>
    <scope>NUCLEOTIDE SEQUENCE [LARGE SCALE GENOMIC DNA]</scope>
    <source>
        <strain evidence="2 3">BT507</strain>
    </source>
</reference>
<sequence length="629" mass="70721">MKLPSLQHLAAEAARVVRRFPLTLLCAFVLCGVGIYVIHLDNQKQQELDWLFSALSTAGLGLSSTLAVALATERWRWGPAKRWVAQAVVVALLALWYALVPAQPNLVWGIRLALLLLGMHLAVAAGPYLPELRRTADTPGFWRYNETLFLRILLAGIYSGVLFVGCALALVAIDNLFDVKLDEHLFGYLFVTLATVFNTWFFLAGVPHNFAELEQAAPYPKALKLFTQFVLLPLVVLYLVILYAYLGRILVQWELPKGWVSILILAFSVAGIFALLLIHPIRHAAENTWIRTFARWFYRALFPLLGLLAVAIGTRIRDYGITEERYFVLVLAAWLFCMAVYFLVRRGQGIIWIPASLALVAFLSAAGPWSAFAVARRSQLKQLREISAEYGLLKDGKLDGAGQRVPKLSLNARKRITSIFNFFAEREAVAQLQPLFAAELQNMPDSLRLKSTWMQQSWQTDRLFTLSGIERASWYQTKEHDELSASFQADENDFVALGAGRYWIRDVGQNQYMYSKGNLTAEMAVQEGTFRLRARQQGREVALEQLRADGSWQPLVAVQLGVMADSLARVYGRDLQSSVKLPGKKLQLQASTAGATLRLFLQNLTRKQVQDSVSYDLEAQALLELHENK</sequence>
<feature type="transmembrane region" description="Helical" evidence="1">
    <location>
        <begin position="185"/>
        <end position="205"/>
    </location>
</feature>
<proteinExistence type="predicted"/>
<feature type="transmembrane region" description="Helical" evidence="1">
    <location>
        <begin position="225"/>
        <end position="246"/>
    </location>
</feature>
<accession>A0ABR7MEH4</accession>
<evidence type="ECO:0000256" key="1">
    <source>
        <dbReference type="SAM" id="Phobius"/>
    </source>
</evidence>
<dbReference type="EMBL" id="JACSCY010000001">
    <property type="protein sequence ID" value="MBC6609333.1"/>
    <property type="molecule type" value="Genomic_DNA"/>
</dbReference>
<organism evidence="2 3">
    <name type="scientific">Hymenobacter citatus</name>
    <dbReference type="NCBI Taxonomy" id="2763506"/>
    <lineage>
        <taxon>Bacteria</taxon>
        <taxon>Pseudomonadati</taxon>
        <taxon>Bacteroidota</taxon>
        <taxon>Cytophagia</taxon>
        <taxon>Cytophagales</taxon>
        <taxon>Hymenobacteraceae</taxon>
        <taxon>Hymenobacter</taxon>
    </lineage>
</organism>
<dbReference type="RefSeq" id="WP_187317659.1">
    <property type="nucleotide sequence ID" value="NZ_JACSCY010000001.1"/>
</dbReference>
<gene>
    <name evidence="2" type="ORF">H8B15_00245</name>
</gene>
<dbReference type="Pfam" id="PF13687">
    <property type="entry name" value="DUF4153"/>
    <property type="match status" value="1"/>
</dbReference>
<evidence type="ECO:0000313" key="2">
    <source>
        <dbReference type="EMBL" id="MBC6609333.1"/>
    </source>
</evidence>